<reference evidence="1 3" key="1">
    <citation type="submission" date="2020-01" db="EMBL/GenBank/DDBJ databases">
        <authorList>
            <consortium name="DOE Joint Genome Institute"/>
            <person name="Haridas S."/>
            <person name="Albert R."/>
            <person name="Binder M."/>
            <person name="Bloem J."/>
            <person name="Labutti K."/>
            <person name="Salamov A."/>
            <person name="Andreopoulos B."/>
            <person name="Baker S.E."/>
            <person name="Barry K."/>
            <person name="Bills G."/>
            <person name="Bluhm B.H."/>
            <person name="Cannon C."/>
            <person name="Castanera R."/>
            <person name="Culley D.E."/>
            <person name="Daum C."/>
            <person name="Ezra D."/>
            <person name="Gonzalez J.B."/>
            <person name="Henrissat B."/>
            <person name="Kuo A."/>
            <person name="Liang C."/>
            <person name="Lipzen A."/>
            <person name="Lutzoni F."/>
            <person name="Magnuson J."/>
            <person name="Mondo S."/>
            <person name="Nolan M."/>
            <person name="Ohm R."/>
            <person name="Pangilinan J."/>
            <person name="Park H.-J."/>
            <person name="Ramirez L."/>
            <person name="Alfaro M."/>
            <person name="Sun H."/>
            <person name="Tritt A."/>
            <person name="Yoshinaga Y."/>
            <person name="Zwiers L.-H."/>
            <person name="Turgeon B.G."/>
            <person name="Goodwin S.B."/>
            <person name="Spatafora J.W."/>
            <person name="Crous P.W."/>
            <person name="Grigoriev I.V."/>
        </authorList>
    </citation>
    <scope>NUCLEOTIDE SEQUENCE</scope>
    <source>
        <strain evidence="1 3">CBS 781.70</strain>
    </source>
</reference>
<name>A0A6G1G5T6_9PEZI</name>
<dbReference type="RefSeq" id="XP_033535058.1">
    <property type="nucleotide sequence ID" value="XM_033675201.1"/>
</dbReference>
<evidence type="ECO:0000313" key="3">
    <source>
        <dbReference type="RefSeq" id="XP_033535058.1"/>
    </source>
</evidence>
<dbReference type="OrthoDB" id="3558968at2759"/>
<accession>A0A6G1G5T6</accession>
<evidence type="ECO:0000313" key="1">
    <source>
        <dbReference type="EMBL" id="KAF1813427.1"/>
    </source>
</evidence>
<protein>
    <submittedName>
        <fullName evidence="1 3">Uncharacterized protein</fullName>
    </submittedName>
</protein>
<dbReference type="GeneID" id="54415771"/>
<dbReference type="EMBL" id="ML975155">
    <property type="protein sequence ID" value="KAF1813427.1"/>
    <property type="molecule type" value="Genomic_DNA"/>
</dbReference>
<proteinExistence type="predicted"/>
<sequence>MPTTENPNRFEYNTVRKTRFFDAYNALPKRSSFNNSFCKRDGIEIPPSTGRTWLNIQCKEYGRAAYRKTRKLSTRLGQPSRISDSDIHRLLNPSNPLRYQWYDEQALEFNVKGKKYNEM</sequence>
<organism evidence="1">
    <name type="scientific">Eremomyces bilateralis CBS 781.70</name>
    <dbReference type="NCBI Taxonomy" id="1392243"/>
    <lineage>
        <taxon>Eukaryota</taxon>
        <taxon>Fungi</taxon>
        <taxon>Dikarya</taxon>
        <taxon>Ascomycota</taxon>
        <taxon>Pezizomycotina</taxon>
        <taxon>Dothideomycetes</taxon>
        <taxon>Dothideomycetes incertae sedis</taxon>
        <taxon>Eremomycetales</taxon>
        <taxon>Eremomycetaceae</taxon>
        <taxon>Eremomyces</taxon>
    </lineage>
</organism>
<gene>
    <name evidence="1 3" type="ORF">P152DRAFT_319002</name>
</gene>
<reference evidence="3" key="2">
    <citation type="submission" date="2020-04" db="EMBL/GenBank/DDBJ databases">
        <authorList>
            <consortium name="NCBI Genome Project"/>
        </authorList>
    </citation>
    <scope>NUCLEOTIDE SEQUENCE</scope>
    <source>
        <strain evidence="3">CBS 781.70</strain>
    </source>
</reference>
<evidence type="ECO:0000313" key="2">
    <source>
        <dbReference type="Proteomes" id="UP000504638"/>
    </source>
</evidence>
<keyword evidence="2" id="KW-1185">Reference proteome</keyword>
<dbReference type="Proteomes" id="UP000504638">
    <property type="component" value="Unplaced"/>
</dbReference>
<dbReference type="AlphaFoldDB" id="A0A6G1G5T6"/>
<reference evidence="3" key="3">
    <citation type="submission" date="2025-04" db="UniProtKB">
        <authorList>
            <consortium name="RefSeq"/>
        </authorList>
    </citation>
    <scope>IDENTIFICATION</scope>
    <source>
        <strain evidence="3">CBS 781.70</strain>
    </source>
</reference>